<keyword evidence="4" id="KW-1185">Reference proteome</keyword>
<evidence type="ECO:0000256" key="1">
    <source>
        <dbReference type="SAM" id="MobiDB-lite"/>
    </source>
</evidence>
<dbReference type="PANTHER" id="PTHR36182:SF1">
    <property type="entry name" value="PROTEIN, PUTATIVE (AFU_ORTHOLOGUE AFUA_6G10930)-RELATED"/>
    <property type="match status" value="1"/>
</dbReference>
<dbReference type="GeneID" id="39577525"/>
<dbReference type="RefSeq" id="XP_028468293.1">
    <property type="nucleotide sequence ID" value="XM_028609047.1"/>
</dbReference>
<dbReference type="AlphaFoldDB" id="A0A3N2Q150"/>
<dbReference type="EMBL" id="ML119052">
    <property type="protein sequence ID" value="ROT40487.1"/>
    <property type="molecule type" value="Genomic_DNA"/>
</dbReference>
<dbReference type="OrthoDB" id="2342176at2759"/>
<evidence type="ECO:0000313" key="4">
    <source>
        <dbReference type="Proteomes" id="UP000272025"/>
    </source>
</evidence>
<feature type="region of interest" description="Disordered" evidence="1">
    <location>
        <begin position="202"/>
        <end position="235"/>
    </location>
</feature>
<keyword evidence="2" id="KW-0732">Signal</keyword>
<feature type="signal peptide" evidence="2">
    <location>
        <begin position="1"/>
        <end position="19"/>
    </location>
</feature>
<protein>
    <submittedName>
        <fullName evidence="3">Putative extracellular protein</fullName>
    </submittedName>
</protein>
<name>A0A3N2Q150_SODAK</name>
<feature type="chain" id="PRO_5017929744" evidence="2">
    <location>
        <begin position="20"/>
        <end position="235"/>
    </location>
</feature>
<organism evidence="3 4">
    <name type="scientific">Sodiomyces alkalinus (strain CBS 110278 / VKM F-3762 / F11)</name>
    <name type="common">Alkaliphilic filamentous fungus</name>
    <dbReference type="NCBI Taxonomy" id="1314773"/>
    <lineage>
        <taxon>Eukaryota</taxon>
        <taxon>Fungi</taxon>
        <taxon>Dikarya</taxon>
        <taxon>Ascomycota</taxon>
        <taxon>Pezizomycotina</taxon>
        <taxon>Sordariomycetes</taxon>
        <taxon>Hypocreomycetidae</taxon>
        <taxon>Glomerellales</taxon>
        <taxon>Plectosphaerellaceae</taxon>
        <taxon>Sodiomyces</taxon>
    </lineage>
</organism>
<accession>A0A3N2Q150</accession>
<evidence type="ECO:0000256" key="2">
    <source>
        <dbReference type="SAM" id="SignalP"/>
    </source>
</evidence>
<dbReference type="STRING" id="1314773.A0A3N2Q150"/>
<dbReference type="PANTHER" id="PTHR36182">
    <property type="entry name" value="PROTEIN, PUTATIVE (AFU_ORTHOLOGUE AFUA_6G10930)-RELATED"/>
    <property type="match status" value="1"/>
</dbReference>
<gene>
    <name evidence="3" type="ORF">SODALDRAFT_306788</name>
</gene>
<proteinExistence type="predicted"/>
<reference evidence="3 4" key="1">
    <citation type="journal article" date="2018" name="Mol. Ecol.">
        <title>The obligate alkalophilic soda-lake fungus Sodiomyces alkalinus has shifted to a protein diet.</title>
        <authorList>
            <person name="Grum-Grzhimaylo A.A."/>
            <person name="Falkoski D.L."/>
            <person name="van den Heuvel J."/>
            <person name="Valero-Jimenez C.A."/>
            <person name="Min B."/>
            <person name="Choi I.G."/>
            <person name="Lipzen A."/>
            <person name="Daum C.G."/>
            <person name="Aanen D.K."/>
            <person name="Tsang A."/>
            <person name="Henrissat B."/>
            <person name="Bilanenko E.N."/>
            <person name="de Vries R.P."/>
            <person name="van Kan J.A.L."/>
            <person name="Grigoriev I.V."/>
            <person name="Debets A.J.M."/>
        </authorList>
    </citation>
    <scope>NUCLEOTIDE SEQUENCE [LARGE SCALE GENOMIC DNA]</scope>
    <source>
        <strain evidence="3 4">F11</strain>
    </source>
</reference>
<feature type="compositionally biased region" description="Basic residues" evidence="1">
    <location>
        <begin position="225"/>
        <end position="235"/>
    </location>
</feature>
<dbReference type="Gene3D" id="2.70.50.70">
    <property type="match status" value="1"/>
</dbReference>
<dbReference type="Proteomes" id="UP000272025">
    <property type="component" value="Unassembled WGS sequence"/>
</dbReference>
<evidence type="ECO:0000313" key="3">
    <source>
        <dbReference type="EMBL" id="ROT40487.1"/>
    </source>
</evidence>
<sequence>MKYTAAFGALLGLATMAQAHMEMIWPPPLRSKYNPHSTNIDYTMNSPLEPDGSNFPCKGHHSVLSTAQGKPVVEWQAGQTYNFTVTGTATHGGGSCQASLSYDGGKTWTVIHSYIGNCPLTPTWEFALPPDTQAGEALFAWSWFNQIGNREMYMNCAPVTIRGSANKRAPDGGRKLSQRPAMFVANVANGCETLEGADLEFPEPGPDVSKNTYRTTGPVGNCGSYKKRSARTFRS</sequence>